<dbReference type="SUPFAM" id="SSF51430">
    <property type="entry name" value="NAD(P)-linked oxidoreductase"/>
    <property type="match status" value="1"/>
</dbReference>
<dbReference type="PANTHER" id="PTHR43827">
    <property type="entry name" value="2,5-DIKETO-D-GLUCONIC ACID REDUCTASE"/>
    <property type="match status" value="1"/>
</dbReference>
<dbReference type="AlphaFoldDB" id="A0A8J2RNW0"/>
<dbReference type="PROSITE" id="PS00798">
    <property type="entry name" value="ALDOKETO_REDUCTASE_1"/>
    <property type="match status" value="1"/>
</dbReference>
<dbReference type="GO" id="GO:0016491">
    <property type="term" value="F:oxidoreductase activity"/>
    <property type="evidence" value="ECO:0007669"/>
    <property type="project" value="InterPro"/>
</dbReference>
<dbReference type="InterPro" id="IPR036812">
    <property type="entry name" value="NAD(P)_OxRdtase_dom_sf"/>
</dbReference>
<dbReference type="OrthoDB" id="416253at2759"/>
<evidence type="ECO:0000259" key="3">
    <source>
        <dbReference type="Pfam" id="PF00248"/>
    </source>
</evidence>
<feature type="domain" description="NADP-dependent oxidoreductase" evidence="3">
    <location>
        <begin position="130"/>
        <end position="190"/>
    </location>
</feature>
<accession>A0A8J2RNW0</accession>
<feature type="active site" description="Proton donor" evidence="1">
    <location>
        <position position="50"/>
    </location>
</feature>
<dbReference type="InterPro" id="IPR020471">
    <property type="entry name" value="AKR"/>
</dbReference>
<dbReference type="PANTHER" id="PTHR43827:SF14">
    <property type="entry name" value="NADP-DEPENDENT OXIDOREDUCTASE DOMAIN-CONTAINING PROTEIN"/>
    <property type="match status" value="1"/>
</dbReference>
<dbReference type="EMBL" id="CAKKLH010000112">
    <property type="protein sequence ID" value="CAH0103679.1"/>
    <property type="molecule type" value="Genomic_DNA"/>
</dbReference>
<dbReference type="InterPro" id="IPR018170">
    <property type="entry name" value="Aldo/ket_reductase_CS"/>
</dbReference>
<dbReference type="InterPro" id="IPR023210">
    <property type="entry name" value="NADP_OxRdtase_dom"/>
</dbReference>
<feature type="domain" description="NADP-dependent oxidoreductase" evidence="3">
    <location>
        <begin position="20"/>
        <end position="85"/>
    </location>
</feature>
<evidence type="ECO:0000313" key="4">
    <source>
        <dbReference type="EMBL" id="CAH0103679.1"/>
    </source>
</evidence>
<comment type="caution">
    <text evidence="4">The sequence shown here is derived from an EMBL/GenBank/DDBJ whole genome shotgun (WGS) entry which is preliminary data.</text>
</comment>
<dbReference type="Proteomes" id="UP000789390">
    <property type="component" value="Unassembled WGS sequence"/>
</dbReference>
<gene>
    <name evidence="4" type="ORF">DGAL_LOCUS6261</name>
</gene>
<name>A0A8J2RNW0_9CRUS</name>
<protein>
    <recommendedName>
        <fullName evidence="3">NADP-dependent oxidoreductase domain-containing protein</fullName>
    </recommendedName>
</protein>
<sequence length="231" mass="25671">MVVPTVKLNNGRTIPIVGLGNWKSKPGEVKQAVVDAITAGYRHIDCAFAYGNEEEVGAGIKQKIDDGTVTRNDLLITSKLQQGGRSYSTESEKFGSGLLGPLPHSLAIGLPRSPDRPWAKPDDPVIFDDPKLKELAQKYNRSPVQIILRFQTQRGVVAVIPKSVTKERIVQILNCIDFELTDEDIKYFERFDCNGRVCALDWNGIDFCYDLLLNTKDKLKGVLRNARSGLV</sequence>
<reference evidence="4" key="1">
    <citation type="submission" date="2021-11" db="EMBL/GenBank/DDBJ databases">
        <authorList>
            <person name="Schell T."/>
        </authorList>
    </citation>
    <scope>NUCLEOTIDE SEQUENCE</scope>
    <source>
        <strain evidence="4">M5</strain>
    </source>
</reference>
<feature type="site" description="Lowers pKa of active site Tyr" evidence="2">
    <location>
        <position position="79"/>
    </location>
</feature>
<evidence type="ECO:0000256" key="1">
    <source>
        <dbReference type="PIRSR" id="PIRSR000097-1"/>
    </source>
</evidence>
<dbReference type="Pfam" id="PF00248">
    <property type="entry name" value="Aldo_ket_red"/>
    <property type="match status" value="2"/>
</dbReference>
<evidence type="ECO:0000256" key="2">
    <source>
        <dbReference type="PIRSR" id="PIRSR000097-3"/>
    </source>
</evidence>
<evidence type="ECO:0000313" key="5">
    <source>
        <dbReference type="Proteomes" id="UP000789390"/>
    </source>
</evidence>
<dbReference type="PIRSF" id="PIRSF000097">
    <property type="entry name" value="AKR"/>
    <property type="match status" value="1"/>
</dbReference>
<proteinExistence type="predicted"/>
<organism evidence="4 5">
    <name type="scientific">Daphnia galeata</name>
    <dbReference type="NCBI Taxonomy" id="27404"/>
    <lineage>
        <taxon>Eukaryota</taxon>
        <taxon>Metazoa</taxon>
        <taxon>Ecdysozoa</taxon>
        <taxon>Arthropoda</taxon>
        <taxon>Crustacea</taxon>
        <taxon>Branchiopoda</taxon>
        <taxon>Diplostraca</taxon>
        <taxon>Cladocera</taxon>
        <taxon>Anomopoda</taxon>
        <taxon>Daphniidae</taxon>
        <taxon>Daphnia</taxon>
    </lineage>
</organism>
<keyword evidence="5" id="KW-1185">Reference proteome</keyword>
<dbReference type="Gene3D" id="3.20.20.100">
    <property type="entry name" value="NADP-dependent oxidoreductase domain"/>
    <property type="match status" value="2"/>
</dbReference>